<gene>
    <name evidence="2" type="ORF">B0J15DRAFT_527500</name>
</gene>
<feature type="transmembrane region" description="Helical" evidence="1">
    <location>
        <begin position="156"/>
        <end position="175"/>
    </location>
</feature>
<proteinExistence type="predicted"/>
<evidence type="ECO:0000313" key="2">
    <source>
        <dbReference type="EMBL" id="KAH7248204.1"/>
    </source>
</evidence>
<evidence type="ECO:0000256" key="1">
    <source>
        <dbReference type="SAM" id="Phobius"/>
    </source>
</evidence>
<feature type="transmembrane region" description="Helical" evidence="1">
    <location>
        <begin position="232"/>
        <end position="255"/>
    </location>
</feature>
<organism evidence="2 3">
    <name type="scientific">Fusarium solani</name>
    <name type="common">Filamentous fungus</name>
    <dbReference type="NCBI Taxonomy" id="169388"/>
    <lineage>
        <taxon>Eukaryota</taxon>
        <taxon>Fungi</taxon>
        <taxon>Dikarya</taxon>
        <taxon>Ascomycota</taxon>
        <taxon>Pezizomycotina</taxon>
        <taxon>Sordariomycetes</taxon>
        <taxon>Hypocreomycetidae</taxon>
        <taxon>Hypocreales</taxon>
        <taxon>Nectriaceae</taxon>
        <taxon>Fusarium</taxon>
        <taxon>Fusarium solani species complex</taxon>
    </lineage>
</organism>
<keyword evidence="1" id="KW-1133">Transmembrane helix</keyword>
<keyword evidence="3" id="KW-1185">Reference proteome</keyword>
<dbReference type="OrthoDB" id="5279542at2759"/>
<feature type="transmembrane region" description="Helical" evidence="1">
    <location>
        <begin position="129"/>
        <end position="150"/>
    </location>
</feature>
<keyword evidence="1" id="KW-0812">Transmembrane</keyword>
<reference evidence="2" key="1">
    <citation type="journal article" date="2021" name="Nat. Commun.">
        <title>Genetic determinants of endophytism in the Arabidopsis root mycobiome.</title>
        <authorList>
            <person name="Mesny F."/>
            <person name="Miyauchi S."/>
            <person name="Thiergart T."/>
            <person name="Pickel B."/>
            <person name="Atanasova L."/>
            <person name="Karlsson M."/>
            <person name="Huettel B."/>
            <person name="Barry K.W."/>
            <person name="Haridas S."/>
            <person name="Chen C."/>
            <person name="Bauer D."/>
            <person name="Andreopoulos W."/>
            <person name="Pangilinan J."/>
            <person name="LaButti K."/>
            <person name="Riley R."/>
            <person name="Lipzen A."/>
            <person name="Clum A."/>
            <person name="Drula E."/>
            <person name="Henrissat B."/>
            <person name="Kohler A."/>
            <person name="Grigoriev I.V."/>
            <person name="Martin F.M."/>
            <person name="Hacquard S."/>
        </authorList>
    </citation>
    <scope>NUCLEOTIDE SEQUENCE</scope>
    <source>
        <strain evidence="2">FSSC 5 MPI-SDFR-AT-0091</strain>
    </source>
</reference>
<accession>A0A9P9KCP8</accession>
<protein>
    <submittedName>
        <fullName evidence="2">Uncharacterized protein</fullName>
    </submittedName>
</protein>
<sequence>MSVSTLSCRCNGVSGACLASPAKEMSPEQHQEQDLDAISCGSSDAEAFDGTYASSLGNPIDKLTASHRTRQRACLSCLKMAQTGPPQQQLLQYHYQPQQLQQNSPQSLIETLDDGSCTGLWKTKLSLRISSFLACTVNIGLCIQIAISWSTLPICLFAPPAGIAACWNFIESISLCSHRDHRGFHPVICIVVDLLLWFGFTTSSVLMGVLGIEEDADYSGWYLNPEEADDFYYAALGMGILEILFHITLFVMTCYETHQQSIQPRIIYVQSGPNGAILISPLGYPITGQPQEGGLPQRNTENDRK</sequence>
<dbReference type="EMBL" id="JAGTJS010000014">
    <property type="protein sequence ID" value="KAH7248204.1"/>
    <property type="molecule type" value="Genomic_DNA"/>
</dbReference>
<dbReference type="Proteomes" id="UP000736672">
    <property type="component" value="Unassembled WGS sequence"/>
</dbReference>
<feature type="transmembrane region" description="Helical" evidence="1">
    <location>
        <begin position="187"/>
        <end position="212"/>
    </location>
</feature>
<comment type="caution">
    <text evidence="2">The sequence shown here is derived from an EMBL/GenBank/DDBJ whole genome shotgun (WGS) entry which is preliminary data.</text>
</comment>
<keyword evidence="1" id="KW-0472">Membrane</keyword>
<evidence type="ECO:0000313" key="3">
    <source>
        <dbReference type="Proteomes" id="UP000736672"/>
    </source>
</evidence>
<name>A0A9P9KCP8_FUSSL</name>
<dbReference type="AlphaFoldDB" id="A0A9P9KCP8"/>